<dbReference type="EMBL" id="CAFZ01000316">
    <property type="protein sequence ID" value="CCA74468.1"/>
    <property type="molecule type" value="Genomic_DNA"/>
</dbReference>
<evidence type="ECO:0000313" key="2">
    <source>
        <dbReference type="Proteomes" id="UP000007148"/>
    </source>
</evidence>
<keyword evidence="2" id="KW-1185">Reference proteome</keyword>
<dbReference type="InParanoid" id="G4TT25"/>
<comment type="caution">
    <text evidence="1">The sequence shown here is derived from an EMBL/GenBank/DDBJ whole genome shotgun (WGS) entry which is preliminary data.</text>
</comment>
<proteinExistence type="predicted"/>
<evidence type="ECO:0000313" key="1">
    <source>
        <dbReference type="EMBL" id="CCA74468.1"/>
    </source>
</evidence>
<sequence>MAPIVSSRSYDSIIGEISMGQVPLTRMDDYTLPKGPPSLPFELWVRILFYFGLACLETYDLGNLDTLPTQMRLADLKTGSPQLQRWKDLQRVCRIWHQILEASPILVFDGNKSVSTTPTQLVSRVHVELISTFGLRYYDLYPDIEGPTFWEALPKVVPRPPSRRYWTVVDGSPMFRQHLTLTLDPSIGDRVAFPLTYKVLRHGKGFGSRGNALNTALRVHCYPERHTPKDIRRPTVYGLWS</sequence>
<accession>G4TT25</accession>
<organism evidence="1 2">
    <name type="scientific">Serendipita indica (strain DSM 11827)</name>
    <name type="common">Root endophyte fungus</name>
    <name type="synonym">Piriformospora indica</name>
    <dbReference type="NCBI Taxonomy" id="1109443"/>
    <lineage>
        <taxon>Eukaryota</taxon>
        <taxon>Fungi</taxon>
        <taxon>Dikarya</taxon>
        <taxon>Basidiomycota</taxon>
        <taxon>Agaricomycotina</taxon>
        <taxon>Agaricomycetes</taxon>
        <taxon>Sebacinales</taxon>
        <taxon>Serendipitaceae</taxon>
        <taxon>Serendipita</taxon>
    </lineage>
</organism>
<reference evidence="1 2" key="1">
    <citation type="journal article" date="2011" name="PLoS Pathog.">
        <title>Endophytic Life Strategies Decoded by Genome and Transcriptome Analyses of the Mutualistic Root Symbiont Piriformospora indica.</title>
        <authorList>
            <person name="Zuccaro A."/>
            <person name="Lahrmann U."/>
            <person name="Guldener U."/>
            <person name="Langen G."/>
            <person name="Pfiffi S."/>
            <person name="Biedenkopf D."/>
            <person name="Wong P."/>
            <person name="Samans B."/>
            <person name="Grimm C."/>
            <person name="Basiewicz M."/>
            <person name="Murat C."/>
            <person name="Martin F."/>
            <person name="Kogel K.H."/>
        </authorList>
    </citation>
    <scope>NUCLEOTIDE SEQUENCE [LARGE SCALE GENOMIC DNA]</scope>
    <source>
        <strain evidence="1 2">DSM 11827</strain>
    </source>
</reference>
<protein>
    <submittedName>
        <fullName evidence="1">Uncharacterized protein</fullName>
    </submittedName>
</protein>
<dbReference type="AlphaFoldDB" id="G4TT25"/>
<dbReference type="Proteomes" id="UP000007148">
    <property type="component" value="Unassembled WGS sequence"/>
</dbReference>
<dbReference type="OrthoDB" id="3133324at2759"/>
<dbReference type="HOGENOM" id="CLU_1152166_0_0_1"/>
<name>G4TT25_SERID</name>
<gene>
    <name evidence="1" type="ORF">PIIN_08421</name>
</gene>